<evidence type="ECO:0000259" key="4">
    <source>
        <dbReference type="Pfam" id="PF00391"/>
    </source>
</evidence>
<dbReference type="InterPro" id="IPR036637">
    <property type="entry name" value="Phosphohistidine_dom_sf"/>
</dbReference>
<dbReference type="Gene3D" id="3.50.30.10">
    <property type="entry name" value="Phosphohistidine domain"/>
    <property type="match status" value="1"/>
</dbReference>
<organism evidence="5 6">
    <name type="scientific">Candidatus Uhrbacteria bacterium RIFOXYB2_FULL_57_15</name>
    <dbReference type="NCBI Taxonomy" id="1802422"/>
    <lineage>
        <taxon>Bacteria</taxon>
        <taxon>Candidatus Uhriibacteriota</taxon>
    </lineage>
</organism>
<proteinExistence type="inferred from homology"/>
<accession>A0A1F7W6C5</accession>
<evidence type="ECO:0000256" key="3">
    <source>
        <dbReference type="ARBA" id="ARBA00022840"/>
    </source>
</evidence>
<reference evidence="5 6" key="1">
    <citation type="journal article" date="2016" name="Nat. Commun.">
        <title>Thousands of microbial genomes shed light on interconnected biogeochemical processes in an aquifer system.</title>
        <authorList>
            <person name="Anantharaman K."/>
            <person name="Brown C.T."/>
            <person name="Hug L.A."/>
            <person name="Sharon I."/>
            <person name="Castelle C.J."/>
            <person name="Probst A.J."/>
            <person name="Thomas B.C."/>
            <person name="Singh A."/>
            <person name="Wilkins M.J."/>
            <person name="Karaoz U."/>
            <person name="Brodie E.L."/>
            <person name="Williams K.H."/>
            <person name="Hubbard S.S."/>
            <person name="Banfield J.F."/>
        </authorList>
    </citation>
    <scope>NUCLEOTIDE SEQUENCE [LARGE SCALE GENOMIC DNA]</scope>
</reference>
<protein>
    <recommendedName>
        <fullName evidence="4">PEP-utilising enzyme mobile domain-containing protein</fullName>
    </recommendedName>
</protein>
<sequence>MDLKQLYKKQISLTEWFEKIGHAQTEEMRLEDNEKRERLRVLNEHVGLPYDRPHQFTAADITERTPAFVAFLSKHGEELCALRLIPTEAQLPKLRMRGMSVADVTRDWFPAQGIDPGKYRADFVPHPSDHVWSTIFVVNEHGVFGEIIRGSHNQLTQGFHDGNGPIVFSHDFSAWTLSPDDTDARKYLADTLRMLRVDDLFTRFALAQTLNARFVRNHLVGYFETVASSAFGTWFIDYNRLLADLAAASVSVETSDAILCGRTGGAGRARGRVRVMLADQLEGATIVEGDILVCDMTTPDHLPLMRRAGAIVTDLGGILTHAAITCRELGKPCVVGTKSGTKVLAEGELVEVDADRGIIRRI</sequence>
<dbReference type="Proteomes" id="UP000176501">
    <property type="component" value="Unassembled WGS sequence"/>
</dbReference>
<gene>
    <name evidence="5" type="ORF">A2304_01485</name>
</gene>
<comment type="similarity">
    <text evidence="1">Belongs to the PEP-utilizing enzyme family.</text>
</comment>
<keyword evidence="2" id="KW-0547">Nucleotide-binding</keyword>
<dbReference type="GO" id="GO:0005524">
    <property type="term" value="F:ATP binding"/>
    <property type="evidence" value="ECO:0007669"/>
    <property type="project" value="UniProtKB-KW"/>
</dbReference>
<evidence type="ECO:0000256" key="2">
    <source>
        <dbReference type="ARBA" id="ARBA00022741"/>
    </source>
</evidence>
<evidence type="ECO:0000313" key="5">
    <source>
        <dbReference type="EMBL" id="OGL98351.1"/>
    </source>
</evidence>
<dbReference type="InterPro" id="IPR008279">
    <property type="entry name" value="PEP-util_enz_mobile_dom"/>
</dbReference>
<dbReference type="GO" id="GO:0008986">
    <property type="term" value="F:pyruvate, water dikinase activity"/>
    <property type="evidence" value="ECO:0007669"/>
    <property type="project" value="InterPro"/>
</dbReference>
<dbReference type="PANTHER" id="PTHR43030">
    <property type="entry name" value="PHOSPHOENOLPYRUVATE SYNTHASE"/>
    <property type="match status" value="1"/>
</dbReference>
<comment type="caution">
    <text evidence="5">The sequence shown here is derived from an EMBL/GenBank/DDBJ whole genome shotgun (WGS) entry which is preliminary data.</text>
</comment>
<feature type="domain" description="PEP-utilising enzyme mobile" evidence="4">
    <location>
        <begin position="288"/>
        <end position="357"/>
    </location>
</feature>
<dbReference type="AlphaFoldDB" id="A0A1F7W6C5"/>
<dbReference type="InterPro" id="IPR006319">
    <property type="entry name" value="PEP_synth"/>
</dbReference>
<keyword evidence="3" id="KW-0067">ATP-binding</keyword>
<evidence type="ECO:0000256" key="1">
    <source>
        <dbReference type="ARBA" id="ARBA00007837"/>
    </source>
</evidence>
<dbReference type="EMBL" id="MGFE01000020">
    <property type="protein sequence ID" value="OGL98351.1"/>
    <property type="molecule type" value="Genomic_DNA"/>
</dbReference>
<dbReference type="Pfam" id="PF00391">
    <property type="entry name" value="PEP-utilizers"/>
    <property type="match status" value="1"/>
</dbReference>
<name>A0A1F7W6C5_9BACT</name>
<evidence type="ECO:0000313" key="6">
    <source>
        <dbReference type="Proteomes" id="UP000176501"/>
    </source>
</evidence>
<dbReference type="SUPFAM" id="SSF52009">
    <property type="entry name" value="Phosphohistidine domain"/>
    <property type="match status" value="1"/>
</dbReference>
<dbReference type="PANTHER" id="PTHR43030:SF1">
    <property type="entry name" value="PHOSPHOENOLPYRUVATE SYNTHASE"/>
    <property type="match status" value="1"/>
</dbReference>